<name>A0A5M3XDC6_9ACTN</name>
<dbReference type="Proteomes" id="UP000377595">
    <property type="component" value="Unassembled WGS sequence"/>
</dbReference>
<reference evidence="1 2" key="1">
    <citation type="submission" date="2019-10" db="EMBL/GenBank/DDBJ databases">
        <title>Whole genome shotgun sequence of Acrocarpospora pleiomorpha NBRC 16267.</title>
        <authorList>
            <person name="Ichikawa N."/>
            <person name="Kimura A."/>
            <person name="Kitahashi Y."/>
            <person name="Komaki H."/>
            <person name="Oguchi A."/>
        </authorList>
    </citation>
    <scope>NUCLEOTIDE SEQUENCE [LARGE SCALE GENOMIC DNA]</scope>
    <source>
        <strain evidence="1 2">NBRC 16267</strain>
    </source>
</reference>
<protein>
    <submittedName>
        <fullName evidence="1">Uncharacterized protein</fullName>
    </submittedName>
</protein>
<evidence type="ECO:0000313" key="1">
    <source>
        <dbReference type="EMBL" id="GES19635.1"/>
    </source>
</evidence>
<keyword evidence="2" id="KW-1185">Reference proteome</keyword>
<organism evidence="1 2">
    <name type="scientific">Acrocarpospora pleiomorpha</name>
    <dbReference type="NCBI Taxonomy" id="90975"/>
    <lineage>
        <taxon>Bacteria</taxon>
        <taxon>Bacillati</taxon>
        <taxon>Actinomycetota</taxon>
        <taxon>Actinomycetes</taxon>
        <taxon>Streptosporangiales</taxon>
        <taxon>Streptosporangiaceae</taxon>
        <taxon>Acrocarpospora</taxon>
    </lineage>
</organism>
<proteinExistence type="predicted"/>
<accession>A0A5M3XDC6</accession>
<dbReference type="AlphaFoldDB" id="A0A5M3XDC6"/>
<dbReference type="EMBL" id="BLAF01000013">
    <property type="protein sequence ID" value="GES19635.1"/>
    <property type="molecule type" value="Genomic_DNA"/>
</dbReference>
<gene>
    <name evidence="1" type="ORF">Aple_025310</name>
</gene>
<dbReference type="RefSeq" id="WP_155344722.1">
    <property type="nucleotide sequence ID" value="NZ_BAAAHM010000028.1"/>
</dbReference>
<comment type="caution">
    <text evidence="1">The sequence shown here is derived from an EMBL/GenBank/DDBJ whole genome shotgun (WGS) entry which is preliminary data.</text>
</comment>
<sequence length="87" mass="9402">MFKPCRIWLAFVGPASEPNPANPFADVVTPAAYWRASAIVSLSTARRSATSASRAARAKLLPMSSARRRSWAEVTMVPPIFTSPPEA</sequence>
<evidence type="ECO:0000313" key="2">
    <source>
        <dbReference type="Proteomes" id="UP000377595"/>
    </source>
</evidence>